<dbReference type="InterPro" id="IPR025597">
    <property type="entry name" value="DUF4345"/>
</dbReference>
<feature type="transmembrane region" description="Helical" evidence="1">
    <location>
        <begin position="45"/>
        <end position="63"/>
    </location>
</feature>
<keyword evidence="1" id="KW-0472">Membrane</keyword>
<dbReference type="Proteomes" id="UP000029224">
    <property type="component" value="Unassembled WGS sequence"/>
</dbReference>
<organism evidence="2 3">
    <name type="scientific">Vibrio maritimus</name>
    <dbReference type="NCBI Taxonomy" id="990268"/>
    <lineage>
        <taxon>Bacteria</taxon>
        <taxon>Pseudomonadati</taxon>
        <taxon>Pseudomonadota</taxon>
        <taxon>Gammaproteobacteria</taxon>
        <taxon>Vibrionales</taxon>
        <taxon>Vibrionaceae</taxon>
        <taxon>Vibrio</taxon>
    </lineage>
</organism>
<evidence type="ECO:0008006" key="4">
    <source>
        <dbReference type="Google" id="ProtNLM"/>
    </source>
</evidence>
<accession>A0A090T1Q1</accession>
<evidence type="ECO:0000313" key="2">
    <source>
        <dbReference type="EMBL" id="GAL33930.1"/>
    </source>
</evidence>
<gene>
    <name evidence="2" type="ORF">JCM19240_838</name>
</gene>
<dbReference type="Pfam" id="PF14248">
    <property type="entry name" value="DUF4345"/>
    <property type="match status" value="1"/>
</dbReference>
<reference evidence="2 3" key="1">
    <citation type="submission" date="2014-09" db="EMBL/GenBank/DDBJ databases">
        <title>Vibrio maritimus JCM 19240. (C210) whole genome shotgun sequence.</title>
        <authorList>
            <person name="Sawabe T."/>
            <person name="Meirelles P."/>
            <person name="Nakanishi M."/>
            <person name="Sayaka M."/>
            <person name="Hattori M."/>
            <person name="Ohkuma M."/>
        </authorList>
    </citation>
    <scope>NUCLEOTIDE SEQUENCE [LARGE SCALE GENOMIC DNA]</scope>
    <source>
        <strain evidence="2 3">JCM 19240</strain>
    </source>
</reference>
<dbReference type="AlphaFoldDB" id="A0A090T1Q1"/>
<dbReference type="EMBL" id="BBMT01000004">
    <property type="protein sequence ID" value="GAL33930.1"/>
    <property type="molecule type" value="Genomic_DNA"/>
</dbReference>
<keyword evidence="1" id="KW-0812">Transmembrane</keyword>
<keyword evidence="1" id="KW-1133">Transmembrane helix</keyword>
<reference evidence="2 3" key="2">
    <citation type="submission" date="2014-09" db="EMBL/GenBank/DDBJ databases">
        <authorList>
            <consortium name="NBRP consortium"/>
            <person name="Sawabe T."/>
            <person name="Meirelles P."/>
            <person name="Nakanishi M."/>
            <person name="Sayaka M."/>
            <person name="Hattori M."/>
            <person name="Ohkuma M."/>
        </authorList>
    </citation>
    <scope>NUCLEOTIDE SEQUENCE [LARGE SCALE GENOMIC DNA]</scope>
    <source>
        <strain evidence="2 3">JCM 19240</strain>
    </source>
</reference>
<name>A0A090T1Q1_9VIBR</name>
<proteinExistence type="predicted"/>
<evidence type="ECO:0000313" key="3">
    <source>
        <dbReference type="Proteomes" id="UP000029224"/>
    </source>
</evidence>
<feature type="transmembrane region" description="Helical" evidence="1">
    <location>
        <begin position="75"/>
        <end position="96"/>
    </location>
</feature>
<feature type="transmembrane region" description="Helical" evidence="1">
    <location>
        <begin position="102"/>
        <end position="122"/>
    </location>
</feature>
<protein>
    <recommendedName>
        <fullName evidence="4">DUF4345 domain-containing protein</fullName>
    </recommendedName>
</protein>
<dbReference type="OrthoDB" id="1188911at2"/>
<sequence length="133" mass="14316">MTNVQKFLLLAAAGLTPIALSYGLKPNLSLPFLFDIDASATNVTHIFRAVMGLYLALVIYWLMGAFGSQFLAQSALQSLVVFMLGLGIGRVASIVIDGMPHWLLVVYLLLEIGFGAVGLILLRSSKPETQYAG</sequence>
<comment type="caution">
    <text evidence="2">The sequence shown here is derived from an EMBL/GenBank/DDBJ whole genome shotgun (WGS) entry which is preliminary data.</text>
</comment>
<evidence type="ECO:0000256" key="1">
    <source>
        <dbReference type="SAM" id="Phobius"/>
    </source>
</evidence>
<keyword evidence="3" id="KW-1185">Reference proteome</keyword>